<dbReference type="GO" id="GO:0008146">
    <property type="term" value="F:sulfotransferase activity"/>
    <property type="evidence" value="ECO:0007669"/>
    <property type="project" value="InterPro"/>
</dbReference>
<keyword evidence="2" id="KW-0808">Transferase</keyword>
<dbReference type="InterPro" id="IPR027417">
    <property type="entry name" value="P-loop_NTPase"/>
</dbReference>
<keyword evidence="4" id="KW-1185">Reference proteome</keyword>
<protein>
    <submittedName>
        <fullName evidence="5">Sulfotransferase domain-containing protein</fullName>
    </submittedName>
</protein>
<sequence>MSMELMEKLPQIQEQYFFRLPYAHIIADYVWPGVIMSPKRVIDIRDLEFGPQDVVIASYPKSGTTWISELASALAYNGNTEEVKHVRQDVRVPWLELENDYWWVRVFHWWSRLTGTDLKEKKKEPNQLLAGTRFRLCFTHLPVELLPKSVLEGKCKVLYVSRNPKDNAVSFFHFHRMARFLGLQKNLDWNEFFPLYLSGSLYCGSWFEHVLGYWQFAQNNKNVMFCKYEDMKENLETEISKIANFVEIELSDEQRQRVVKHCTFETMKDNKMANRDAIWLFNQKISKFMRKGQVGDWKNYFTLAQSAAFDEIYAEKMAGSGLDFKFE</sequence>
<comment type="similarity">
    <text evidence="1">Belongs to the sulfotransferase 1 family.</text>
</comment>
<evidence type="ECO:0000256" key="2">
    <source>
        <dbReference type="ARBA" id="ARBA00022679"/>
    </source>
</evidence>
<evidence type="ECO:0000313" key="5">
    <source>
        <dbReference type="WBParaSite" id="ACRNAN_scaffold3554.g8402.t1"/>
    </source>
</evidence>
<dbReference type="AlphaFoldDB" id="A0A914DQ01"/>
<dbReference type="SUPFAM" id="SSF52540">
    <property type="entry name" value="P-loop containing nucleoside triphosphate hydrolases"/>
    <property type="match status" value="1"/>
</dbReference>
<dbReference type="Proteomes" id="UP000887540">
    <property type="component" value="Unplaced"/>
</dbReference>
<organism evidence="4 5">
    <name type="scientific">Acrobeloides nanus</name>
    <dbReference type="NCBI Taxonomy" id="290746"/>
    <lineage>
        <taxon>Eukaryota</taxon>
        <taxon>Metazoa</taxon>
        <taxon>Ecdysozoa</taxon>
        <taxon>Nematoda</taxon>
        <taxon>Chromadorea</taxon>
        <taxon>Rhabditida</taxon>
        <taxon>Tylenchina</taxon>
        <taxon>Cephalobomorpha</taxon>
        <taxon>Cephaloboidea</taxon>
        <taxon>Cephalobidae</taxon>
        <taxon>Acrobeloides</taxon>
    </lineage>
</organism>
<dbReference type="InterPro" id="IPR000863">
    <property type="entry name" value="Sulfotransferase_dom"/>
</dbReference>
<evidence type="ECO:0000259" key="3">
    <source>
        <dbReference type="Pfam" id="PF00685"/>
    </source>
</evidence>
<dbReference type="Gene3D" id="3.40.50.300">
    <property type="entry name" value="P-loop containing nucleotide triphosphate hydrolases"/>
    <property type="match status" value="1"/>
</dbReference>
<evidence type="ECO:0000313" key="4">
    <source>
        <dbReference type="Proteomes" id="UP000887540"/>
    </source>
</evidence>
<dbReference type="Pfam" id="PF00685">
    <property type="entry name" value="Sulfotransfer_1"/>
    <property type="match status" value="1"/>
</dbReference>
<name>A0A914DQ01_9BILA</name>
<proteinExistence type="inferred from homology"/>
<accession>A0A914DQ01</accession>
<evidence type="ECO:0000256" key="1">
    <source>
        <dbReference type="ARBA" id="ARBA00005771"/>
    </source>
</evidence>
<dbReference type="WBParaSite" id="ACRNAN_scaffold3554.g8402.t1">
    <property type="protein sequence ID" value="ACRNAN_scaffold3554.g8402.t1"/>
    <property type="gene ID" value="ACRNAN_scaffold3554.g8402"/>
</dbReference>
<feature type="domain" description="Sulfotransferase" evidence="3">
    <location>
        <begin position="51"/>
        <end position="321"/>
    </location>
</feature>
<dbReference type="PANTHER" id="PTHR11783">
    <property type="entry name" value="SULFOTRANSFERASE SULT"/>
    <property type="match status" value="1"/>
</dbReference>
<reference evidence="5" key="1">
    <citation type="submission" date="2022-11" db="UniProtKB">
        <authorList>
            <consortium name="WormBaseParasite"/>
        </authorList>
    </citation>
    <scope>IDENTIFICATION</scope>
</reference>